<dbReference type="InterPro" id="IPR014580">
    <property type="entry name" value="UCP033199"/>
</dbReference>
<dbReference type="Proteomes" id="UP000280696">
    <property type="component" value="Unassembled WGS sequence"/>
</dbReference>
<evidence type="ECO:0000313" key="2">
    <source>
        <dbReference type="Proteomes" id="UP000280696"/>
    </source>
</evidence>
<dbReference type="EMBL" id="RAYQ01000039">
    <property type="protein sequence ID" value="RKI87519.1"/>
    <property type="molecule type" value="Genomic_DNA"/>
</dbReference>
<proteinExistence type="predicted"/>
<comment type="caution">
    <text evidence="1">The sequence shown here is derived from an EMBL/GenBank/DDBJ whole genome shotgun (WGS) entry which is preliminary data.</text>
</comment>
<dbReference type="OrthoDB" id="3192540at2"/>
<dbReference type="InterPro" id="IPR023204">
    <property type="entry name" value="SP1917_dom_sf"/>
</dbReference>
<dbReference type="PIRSF" id="PIRSF033199">
    <property type="entry name" value="UCP033199"/>
    <property type="match status" value="1"/>
</dbReference>
<name>A0A3A9A7S9_9FIRM</name>
<dbReference type="Pfam" id="PF09966">
    <property type="entry name" value="DUF2200"/>
    <property type="match status" value="1"/>
</dbReference>
<dbReference type="RefSeq" id="WP_120472215.1">
    <property type="nucleotide sequence ID" value="NZ_CATAJS010000037.1"/>
</dbReference>
<protein>
    <submittedName>
        <fullName evidence="1">DUF2200 domain-containing protein</fullName>
    </submittedName>
</protein>
<dbReference type="AlphaFoldDB" id="A0A3A9A7S9"/>
<keyword evidence="2" id="KW-1185">Reference proteome</keyword>
<sequence length="116" mass="13284">MANEKIYSMPFAKLYPMLIAKAEKKGRTRKEVDEITCWLTGYSIENLNGLMGSDITYGDFFLQAPELNPNRRLIKGVVCGVRVEDIEEPLMQEIRYLDKLVDELAKGKALPKIMRT</sequence>
<organism evidence="1 2">
    <name type="scientific">Parablautia intestinalis</name>
    <dbReference type="NCBI Taxonomy" id="2320100"/>
    <lineage>
        <taxon>Bacteria</taxon>
        <taxon>Bacillati</taxon>
        <taxon>Bacillota</taxon>
        <taxon>Clostridia</taxon>
        <taxon>Lachnospirales</taxon>
        <taxon>Lachnospiraceae</taxon>
        <taxon>Parablautia</taxon>
    </lineage>
</organism>
<accession>A0A3A9A7S9</accession>
<evidence type="ECO:0000313" key="1">
    <source>
        <dbReference type="EMBL" id="RKI87519.1"/>
    </source>
</evidence>
<dbReference type="Gene3D" id="1.10.8.290">
    <property type="entry name" value="uncharacterized protein sp1917 domain"/>
    <property type="match status" value="1"/>
</dbReference>
<gene>
    <name evidence="1" type="ORF">D7V94_20810</name>
</gene>
<reference evidence="1 2" key="1">
    <citation type="submission" date="2018-09" db="EMBL/GenBank/DDBJ databases">
        <title>Murine metabolic-syndrome-specific gut microbial biobank.</title>
        <authorList>
            <person name="Liu C."/>
        </authorList>
    </citation>
    <scope>NUCLEOTIDE SEQUENCE [LARGE SCALE GENOMIC DNA]</scope>
    <source>
        <strain evidence="1 2">0.1xD8-82</strain>
    </source>
</reference>